<evidence type="ECO:0000313" key="1">
    <source>
        <dbReference type="EMBL" id="KAF2631665.1"/>
    </source>
</evidence>
<organism evidence="1 2">
    <name type="scientific">Macroventuria anomochaeta</name>
    <dbReference type="NCBI Taxonomy" id="301207"/>
    <lineage>
        <taxon>Eukaryota</taxon>
        <taxon>Fungi</taxon>
        <taxon>Dikarya</taxon>
        <taxon>Ascomycota</taxon>
        <taxon>Pezizomycotina</taxon>
        <taxon>Dothideomycetes</taxon>
        <taxon>Pleosporomycetidae</taxon>
        <taxon>Pleosporales</taxon>
        <taxon>Pleosporineae</taxon>
        <taxon>Didymellaceae</taxon>
        <taxon>Macroventuria</taxon>
    </lineage>
</organism>
<keyword evidence="2" id="KW-1185">Reference proteome</keyword>
<comment type="caution">
    <text evidence="1">The sequence shown here is derived from an EMBL/GenBank/DDBJ whole genome shotgun (WGS) entry which is preliminary data.</text>
</comment>
<accession>A0ACB6SBJ1</accession>
<dbReference type="EMBL" id="MU006704">
    <property type="protein sequence ID" value="KAF2631665.1"/>
    <property type="molecule type" value="Genomic_DNA"/>
</dbReference>
<evidence type="ECO:0000313" key="2">
    <source>
        <dbReference type="Proteomes" id="UP000799754"/>
    </source>
</evidence>
<dbReference type="Proteomes" id="UP000799754">
    <property type="component" value="Unassembled WGS sequence"/>
</dbReference>
<proteinExistence type="predicted"/>
<protein>
    <submittedName>
        <fullName evidence="1">Kinase-like protein</fullName>
    </submittedName>
</protein>
<name>A0ACB6SBJ1_9PLEO</name>
<sequence>MPLVEDFPRNYRFIKNLGKGGEGQVQEFAQKRTGTLVAVKVIKRRRGGRPREVGFLSKLPENDYIIRYLGYFDGWPDWDYYTIVLEHCPGGDLYQFYKKCTASNDQAVFSEAFMWTVFSQVAKALAFIHEGVGCRNPRDAEKWRSLIHCDIRLENILIKSLGTNSTYSSIVIKLADFGLAGYYDPRATGPNHLGTPAYWAPELDWERLLYTPANDVWAIGAVMHHLAHGFLPIEDPWTTIKRWEKWNAGQPYPSNWPIKNEESWWCAYAKREVVPINLEPGSHTEDWRRKRPTPKYSNALNDCLSLALKIHAYDRPEAGKLARHIESTRTDVLVKARAGQATNDSENMELVTGRGISTFRGHPKGDGLRQRMT</sequence>
<reference evidence="1" key="1">
    <citation type="journal article" date="2020" name="Stud. Mycol.">
        <title>101 Dothideomycetes genomes: a test case for predicting lifestyles and emergence of pathogens.</title>
        <authorList>
            <person name="Haridas S."/>
            <person name="Albert R."/>
            <person name="Binder M."/>
            <person name="Bloem J."/>
            <person name="Labutti K."/>
            <person name="Salamov A."/>
            <person name="Andreopoulos B."/>
            <person name="Baker S."/>
            <person name="Barry K."/>
            <person name="Bills G."/>
            <person name="Bluhm B."/>
            <person name="Cannon C."/>
            <person name="Castanera R."/>
            <person name="Culley D."/>
            <person name="Daum C."/>
            <person name="Ezra D."/>
            <person name="Gonzalez J."/>
            <person name="Henrissat B."/>
            <person name="Kuo A."/>
            <person name="Liang C."/>
            <person name="Lipzen A."/>
            <person name="Lutzoni F."/>
            <person name="Magnuson J."/>
            <person name="Mondo S."/>
            <person name="Nolan M."/>
            <person name="Ohm R."/>
            <person name="Pangilinan J."/>
            <person name="Park H.-J."/>
            <person name="Ramirez L."/>
            <person name="Alfaro M."/>
            <person name="Sun H."/>
            <person name="Tritt A."/>
            <person name="Yoshinaga Y."/>
            <person name="Zwiers L.-H."/>
            <person name="Turgeon B."/>
            <person name="Goodwin S."/>
            <person name="Spatafora J."/>
            <person name="Crous P."/>
            <person name="Grigoriev I."/>
        </authorList>
    </citation>
    <scope>NUCLEOTIDE SEQUENCE</scope>
    <source>
        <strain evidence="1">CBS 525.71</strain>
    </source>
</reference>
<gene>
    <name evidence="1" type="ORF">BU25DRAFT_455101</name>
</gene>